<feature type="non-terminal residue" evidence="3">
    <location>
        <position position="410"/>
    </location>
</feature>
<name>A0AAU9RHY4_THLAR</name>
<feature type="domain" description="Nucleolus and neural progenitor protein-like N-terminal" evidence="2">
    <location>
        <begin position="10"/>
        <end position="74"/>
    </location>
</feature>
<dbReference type="EMBL" id="CAJVSB020000017">
    <property type="protein sequence ID" value="CAH2040572.1"/>
    <property type="molecule type" value="Genomic_DNA"/>
</dbReference>
<protein>
    <recommendedName>
        <fullName evidence="2">Nucleolus and neural progenitor protein-like N-terminal domain-containing protein</fullName>
    </recommendedName>
</protein>
<gene>
    <name evidence="3" type="ORF">TAV2_LOCUS4154</name>
</gene>
<evidence type="ECO:0000259" key="2">
    <source>
        <dbReference type="Pfam" id="PF14780"/>
    </source>
</evidence>
<dbReference type="PANTHER" id="PTHR34786:SF1">
    <property type="entry name" value="OS09G0504900 PROTEIN"/>
    <property type="match status" value="1"/>
</dbReference>
<dbReference type="InterPro" id="IPR027951">
    <property type="entry name" value="Nepro_N"/>
</dbReference>
<comment type="caution">
    <text evidence="3">The sequence shown here is derived from an EMBL/GenBank/DDBJ whole genome shotgun (WGS) entry which is preliminary data.</text>
</comment>
<feature type="compositionally biased region" description="Polar residues" evidence="1">
    <location>
        <begin position="290"/>
        <end position="303"/>
    </location>
</feature>
<sequence length="410" mass="45875">MGSDIEIIGERLESFLGQLQTEYGILDRIVYKNKNQHRRSSYFQHLLKVRRDLRLLQSTKLEELLASSFQVIKGTRPKQKVQLLERVSEGTAMKRRKCDGQKFNFLERILGAARLLSQKLLKIGSGKSRERKGEEKWIPQEPQESNTSMREVSTLLAQSFFMGFSLTVLALLARMRVLVQQILLDVVEMFNTVSSLSQKEHSVKITHEGFEAFLCKVFREYYPTNEQSVLLECVWETDKFVLHERISKSQTKSCDKFMDAISLGASKIQYQSVESFLGDDETGKVDPSKTSEGLTYSKVNNDGSLEGPVIESEGENQVKSILKAGDNSDVAATPIKKPCETGSSSFPSSSSPKFMSGSRSKVAFLSVKVPTTSTANLTGPCIMGTGGQDNEKEDPFFDLLTGGNRKNSLF</sequence>
<dbReference type="PANTHER" id="PTHR34786">
    <property type="entry name" value="OS09G0504900 PROTEIN"/>
    <property type="match status" value="1"/>
</dbReference>
<reference evidence="3 4" key="1">
    <citation type="submission" date="2022-03" db="EMBL/GenBank/DDBJ databases">
        <authorList>
            <person name="Nunn A."/>
            <person name="Chopra R."/>
            <person name="Nunn A."/>
            <person name="Contreras Garrido A."/>
        </authorList>
    </citation>
    <scope>NUCLEOTIDE SEQUENCE [LARGE SCALE GENOMIC DNA]</scope>
</reference>
<feature type="compositionally biased region" description="Low complexity" evidence="1">
    <location>
        <begin position="342"/>
        <end position="352"/>
    </location>
</feature>
<dbReference type="AlphaFoldDB" id="A0AAU9RHY4"/>
<evidence type="ECO:0000313" key="4">
    <source>
        <dbReference type="Proteomes" id="UP000836841"/>
    </source>
</evidence>
<feature type="region of interest" description="Disordered" evidence="1">
    <location>
        <begin position="281"/>
        <end position="309"/>
    </location>
</feature>
<keyword evidence="4" id="KW-1185">Reference proteome</keyword>
<evidence type="ECO:0000313" key="3">
    <source>
        <dbReference type="EMBL" id="CAH2040572.1"/>
    </source>
</evidence>
<evidence type="ECO:0000256" key="1">
    <source>
        <dbReference type="SAM" id="MobiDB-lite"/>
    </source>
</evidence>
<feature type="region of interest" description="Disordered" evidence="1">
    <location>
        <begin position="332"/>
        <end position="352"/>
    </location>
</feature>
<proteinExistence type="predicted"/>
<dbReference type="Proteomes" id="UP000836841">
    <property type="component" value="Unassembled WGS sequence"/>
</dbReference>
<accession>A0AAU9RHY4</accession>
<organism evidence="3 4">
    <name type="scientific">Thlaspi arvense</name>
    <name type="common">Field penny-cress</name>
    <dbReference type="NCBI Taxonomy" id="13288"/>
    <lineage>
        <taxon>Eukaryota</taxon>
        <taxon>Viridiplantae</taxon>
        <taxon>Streptophyta</taxon>
        <taxon>Embryophyta</taxon>
        <taxon>Tracheophyta</taxon>
        <taxon>Spermatophyta</taxon>
        <taxon>Magnoliopsida</taxon>
        <taxon>eudicotyledons</taxon>
        <taxon>Gunneridae</taxon>
        <taxon>Pentapetalae</taxon>
        <taxon>rosids</taxon>
        <taxon>malvids</taxon>
        <taxon>Brassicales</taxon>
        <taxon>Brassicaceae</taxon>
        <taxon>Thlaspideae</taxon>
        <taxon>Thlaspi</taxon>
    </lineage>
</organism>
<dbReference type="Pfam" id="PF14780">
    <property type="entry name" value="NEPRO_N"/>
    <property type="match status" value="1"/>
</dbReference>